<reference evidence="7 8" key="1">
    <citation type="journal article" date="2013" name="ISME J.">
        <title>Metabolic model for the filamentous 'Candidatus Microthrix parvicella' based on genomic and metagenomic analyses.</title>
        <authorList>
            <person name="Jon McIlroy S."/>
            <person name="Kristiansen R."/>
            <person name="Albertsen M."/>
            <person name="Michael Karst S."/>
            <person name="Rossetti S."/>
            <person name="Lund Nielsen J."/>
            <person name="Tandoi V."/>
            <person name="James Seviour R."/>
            <person name="Nielsen P.H."/>
        </authorList>
    </citation>
    <scope>NUCLEOTIDE SEQUENCE [LARGE SCALE GENOMIC DNA]</scope>
    <source>
        <strain evidence="7 8">RN1</strain>
    </source>
</reference>
<feature type="binding site" evidence="5">
    <location>
        <position position="304"/>
    </location>
    <ligand>
        <name>Fe cation</name>
        <dbReference type="ChEBI" id="CHEBI:24875"/>
        <note>catalytic</note>
    </ligand>
</feature>
<evidence type="ECO:0000313" key="8">
    <source>
        <dbReference type="Proteomes" id="UP000018291"/>
    </source>
</evidence>
<comment type="caution">
    <text evidence="7">The sequence shown here is derived from an EMBL/GenBank/DDBJ whole genome shotgun (WGS) entry which is preliminary data.</text>
</comment>
<dbReference type="PANTHER" id="PTHR10543">
    <property type="entry name" value="BETA-CAROTENE DIOXYGENASE"/>
    <property type="match status" value="1"/>
</dbReference>
<dbReference type="eggNOG" id="COG3670">
    <property type="taxonomic scope" value="Bacteria"/>
</dbReference>
<gene>
    <name evidence="7" type="ORF">BN381_80219</name>
</gene>
<dbReference type="EMBL" id="CANL01000078">
    <property type="protein sequence ID" value="CCM65689.1"/>
    <property type="molecule type" value="Genomic_DNA"/>
</dbReference>
<dbReference type="GO" id="GO:0010436">
    <property type="term" value="F:carotenoid dioxygenase activity"/>
    <property type="evidence" value="ECO:0007669"/>
    <property type="project" value="TreeGrafter"/>
</dbReference>
<accession>R4Z434</accession>
<dbReference type="EC" id="1.13.11.-" evidence="6"/>
<dbReference type="InterPro" id="IPR004294">
    <property type="entry name" value="Carotenoid_Oase"/>
</dbReference>
<keyword evidence="4 5" id="KW-0408">Iron</keyword>
<dbReference type="OrthoDB" id="6636843at2"/>
<feature type="binding site" evidence="5">
    <location>
        <position position="241"/>
    </location>
    <ligand>
        <name>Fe cation</name>
        <dbReference type="ChEBI" id="CHEBI:24875"/>
        <note>catalytic</note>
    </ligand>
</feature>
<dbReference type="PANTHER" id="PTHR10543:SF89">
    <property type="entry name" value="CAROTENOID 9,10(9',10')-CLEAVAGE DIOXYGENASE 1"/>
    <property type="match status" value="1"/>
</dbReference>
<dbReference type="GO" id="GO:0016121">
    <property type="term" value="P:carotene catabolic process"/>
    <property type="evidence" value="ECO:0007669"/>
    <property type="project" value="TreeGrafter"/>
</dbReference>
<name>R4Z434_9ACTN</name>
<protein>
    <recommendedName>
        <fullName evidence="6">Dioxygenase</fullName>
        <ecNumber evidence="6">1.13.11.-</ecNumber>
    </recommendedName>
</protein>
<dbReference type="GO" id="GO:0046872">
    <property type="term" value="F:metal ion binding"/>
    <property type="evidence" value="ECO:0007669"/>
    <property type="project" value="UniProtKB-KW"/>
</dbReference>
<feature type="binding site" evidence="5">
    <location>
        <position position="479"/>
    </location>
    <ligand>
        <name>Fe cation</name>
        <dbReference type="ChEBI" id="CHEBI:24875"/>
        <note>catalytic</note>
    </ligand>
</feature>
<evidence type="ECO:0000256" key="1">
    <source>
        <dbReference type="ARBA" id="ARBA00006787"/>
    </source>
</evidence>
<dbReference type="RefSeq" id="WP_012230644.1">
    <property type="nucleotide sequence ID" value="NZ_HG422565.1"/>
</dbReference>
<keyword evidence="6" id="KW-0223">Dioxygenase</keyword>
<dbReference type="AlphaFoldDB" id="R4Z434"/>
<dbReference type="Proteomes" id="UP000018291">
    <property type="component" value="Unassembled WGS sequence"/>
</dbReference>
<dbReference type="HOGENOM" id="CLU_016472_0_2_11"/>
<dbReference type="STRING" id="1229780.BN381_80219"/>
<keyword evidence="3 6" id="KW-0560">Oxidoreductase</keyword>
<dbReference type="Pfam" id="PF03055">
    <property type="entry name" value="RPE65"/>
    <property type="match status" value="1"/>
</dbReference>
<proteinExistence type="inferred from homology"/>
<keyword evidence="8" id="KW-1185">Reference proteome</keyword>
<comment type="cofactor">
    <cofactor evidence="5 6">
        <name>Fe(2+)</name>
        <dbReference type="ChEBI" id="CHEBI:29033"/>
    </cofactor>
    <text evidence="5 6">Binds 1 Fe(2+) ion per subunit.</text>
</comment>
<evidence type="ECO:0000256" key="4">
    <source>
        <dbReference type="ARBA" id="ARBA00023004"/>
    </source>
</evidence>
<sequence length="486" mass="52419">MNQTGLTPKVEPPTDGLSLDDAALADWTRCGVPHLLGQYRPVHDEIDATDLLVEGELPEGLTGSYLRNGPNPLLAPHGPYHLFDGDAMLHGVTLGQSGASYRNRWVRSAGMMAEAEAGRPLFGGLAGFRPPPDDVMAKVGMMKNTANTNIVSHAGRMLALMEASPPTQVDPDTLATLGVFDYDGALAGAMTAHPKVDPATGNMHFFGYGPFPPYLRYHVVSAHGDLLTSVEIDLPQAVMMHDFAITDKHALFFDLPAVFDVNALMEGKPFTRWEPDLGARIGVLALDGSGQVRWSDIDPCYVFHFLNASEDAAGNIDVVGCRSSSLPVSFGDQPAADVSPTLHRWHIDAAGTVTTTQLDDRPGDFPRINDALTGRTNRFGYVGWLRDVVQGDATFGGVTAWDLERNESVTWECAPAEVCGEPSFAADPEGTAENDGWLVTLTTDLARDHSYLDVIDARDVAAGPVARVKMPRRVPFGFHGNWFAAD</sequence>
<evidence type="ECO:0000256" key="2">
    <source>
        <dbReference type="ARBA" id="ARBA00022723"/>
    </source>
</evidence>
<evidence type="ECO:0000256" key="5">
    <source>
        <dbReference type="PIRSR" id="PIRSR604294-1"/>
    </source>
</evidence>
<organism evidence="7 8">
    <name type="scientific">Candidatus Neomicrothrix parvicella RN1</name>
    <dbReference type="NCBI Taxonomy" id="1229780"/>
    <lineage>
        <taxon>Bacteria</taxon>
        <taxon>Bacillati</taxon>
        <taxon>Actinomycetota</taxon>
        <taxon>Acidimicrobiia</taxon>
        <taxon>Acidimicrobiales</taxon>
        <taxon>Microthrixaceae</taxon>
        <taxon>Candidatus Neomicrothrix</taxon>
    </lineage>
</organism>
<comment type="similarity">
    <text evidence="1 6">Belongs to the carotenoid oxygenase family.</text>
</comment>
<keyword evidence="2 5" id="KW-0479">Metal-binding</keyword>
<evidence type="ECO:0000256" key="3">
    <source>
        <dbReference type="ARBA" id="ARBA00023002"/>
    </source>
</evidence>
<feature type="binding site" evidence="5">
    <location>
        <position position="193"/>
    </location>
    <ligand>
        <name>Fe cation</name>
        <dbReference type="ChEBI" id="CHEBI:24875"/>
        <note>catalytic</note>
    </ligand>
</feature>
<evidence type="ECO:0000256" key="6">
    <source>
        <dbReference type="RuleBase" id="RU364048"/>
    </source>
</evidence>
<evidence type="ECO:0000313" key="7">
    <source>
        <dbReference type="EMBL" id="CCM65689.1"/>
    </source>
</evidence>